<proteinExistence type="predicted"/>
<name>A0A6A7A579_9PLEO</name>
<reference evidence="1" key="1">
    <citation type="journal article" date="2020" name="Stud. Mycol.">
        <title>101 Dothideomycetes genomes: a test case for predicting lifestyles and emergence of pathogens.</title>
        <authorList>
            <person name="Haridas S."/>
            <person name="Albert R."/>
            <person name="Binder M."/>
            <person name="Bloem J."/>
            <person name="Labutti K."/>
            <person name="Salamov A."/>
            <person name="Andreopoulos B."/>
            <person name="Baker S."/>
            <person name="Barry K."/>
            <person name="Bills G."/>
            <person name="Bluhm B."/>
            <person name="Cannon C."/>
            <person name="Castanera R."/>
            <person name="Culley D."/>
            <person name="Daum C."/>
            <person name="Ezra D."/>
            <person name="Gonzalez J."/>
            <person name="Henrissat B."/>
            <person name="Kuo A."/>
            <person name="Liang C."/>
            <person name="Lipzen A."/>
            <person name="Lutzoni F."/>
            <person name="Magnuson J."/>
            <person name="Mondo S."/>
            <person name="Nolan M."/>
            <person name="Ohm R."/>
            <person name="Pangilinan J."/>
            <person name="Park H.-J."/>
            <person name="Ramirez L."/>
            <person name="Alfaro M."/>
            <person name="Sun H."/>
            <person name="Tritt A."/>
            <person name="Yoshinaga Y."/>
            <person name="Zwiers L.-H."/>
            <person name="Turgeon B."/>
            <person name="Goodwin S."/>
            <person name="Spatafora J."/>
            <person name="Crous P."/>
            <person name="Grigoriev I."/>
        </authorList>
    </citation>
    <scope>NUCLEOTIDE SEQUENCE</scope>
    <source>
        <strain evidence="1">CBS 113818</strain>
    </source>
</reference>
<dbReference type="OrthoDB" id="3795305at2759"/>
<evidence type="ECO:0000313" key="1">
    <source>
        <dbReference type="EMBL" id="KAF2827745.1"/>
    </source>
</evidence>
<protein>
    <submittedName>
        <fullName evidence="1">Uncharacterized protein</fullName>
    </submittedName>
</protein>
<dbReference type="Proteomes" id="UP000799424">
    <property type="component" value="Unassembled WGS sequence"/>
</dbReference>
<sequence>MAPLSWDTLLTDAAAQLDGGARSFPSGTCVPTYEPPNADYERVAPHQVRCAGWILPGLDSSVQKPIFVSHSLVGAIWLVRETLPLDAVPDSVWERLVQAAYRLANGGGSRTPSPTAWSECVLLPESAPLQKRAAAYTNNTMKAEKRRIQRQNARQEQKRYELGLLAPVAGNKTLVAWIIKQPYTNNADFFTGARTPYYTASSLLEKARAMGNALSLVYAA</sequence>
<organism evidence="1 2">
    <name type="scientific">Ophiobolus disseminans</name>
    <dbReference type="NCBI Taxonomy" id="1469910"/>
    <lineage>
        <taxon>Eukaryota</taxon>
        <taxon>Fungi</taxon>
        <taxon>Dikarya</taxon>
        <taxon>Ascomycota</taxon>
        <taxon>Pezizomycotina</taxon>
        <taxon>Dothideomycetes</taxon>
        <taxon>Pleosporomycetidae</taxon>
        <taxon>Pleosporales</taxon>
        <taxon>Pleosporineae</taxon>
        <taxon>Phaeosphaeriaceae</taxon>
        <taxon>Ophiobolus</taxon>
    </lineage>
</organism>
<dbReference type="EMBL" id="MU006223">
    <property type="protein sequence ID" value="KAF2827745.1"/>
    <property type="molecule type" value="Genomic_DNA"/>
</dbReference>
<accession>A0A6A7A579</accession>
<dbReference type="AlphaFoldDB" id="A0A6A7A579"/>
<keyword evidence="2" id="KW-1185">Reference proteome</keyword>
<gene>
    <name evidence="1" type="ORF">CC86DRAFT_438478</name>
</gene>
<evidence type="ECO:0000313" key="2">
    <source>
        <dbReference type="Proteomes" id="UP000799424"/>
    </source>
</evidence>